<evidence type="ECO:0000313" key="3">
    <source>
        <dbReference type="Proteomes" id="UP000789570"/>
    </source>
</evidence>
<keyword evidence="3" id="KW-1185">Reference proteome</keyword>
<gene>
    <name evidence="2" type="ORF">FCALED_LOCUS1620</name>
</gene>
<protein>
    <submittedName>
        <fullName evidence="2">14901_t:CDS:1</fullName>
    </submittedName>
</protein>
<evidence type="ECO:0000313" key="2">
    <source>
        <dbReference type="EMBL" id="CAG8458397.1"/>
    </source>
</evidence>
<comment type="caution">
    <text evidence="2">The sequence shown here is derived from an EMBL/GenBank/DDBJ whole genome shotgun (WGS) entry which is preliminary data.</text>
</comment>
<accession>A0A9N8YVE6</accession>
<feature type="region of interest" description="Disordered" evidence="1">
    <location>
        <begin position="1"/>
        <end position="29"/>
    </location>
</feature>
<sequence>MAEETISLSPLSDQNNEREVNNLTEPSDKLLNKCSKNHETGNMLLDNGKTDTECVVKITNEKLYRRLYLSENSTSNLISHLARIHQITKNTKIEGNLVQTTITNTVKTHKEVKQKELRQSLVD</sequence>
<proteinExistence type="predicted"/>
<dbReference type="Proteomes" id="UP000789570">
    <property type="component" value="Unassembled WGS sequence"/>
</dbReference>
<evidence type="ECO:0000256" key="1">
    <source>
        <dbReference type="SAM" id="MobiDB-lite"/>
    </source>
</evidence>
<organism evidence="2 3">
    <name type="scientific">Funneliformis caledonium</name>
    <dbReference type="NCBI Taxonomy" id="1117310"/>
    <lineage>
        <taxon>Eukaryota</taxon>
        <taxon>Fungi</taxon>
        <taxon>Fungi incertae sedis</taxon>
        <taxon>Mucoromycota</taxon>
        <taxon>Glomeromycotina</taxon>
        <taxon>Glomeromycetes</taxon>
        <taxon>Glomerales</taxon>
        <taxon>Glomeraceae</taxon>
        <taxon>Funneliformis</taxon>
    </lineage>
</organism>
<feature type="compositionally biased region" description="Polar residues" evidence="1">
    <location>
        <begin position="1"/>
        <end position="14"/>
    </location>
</feature>
<dbReference type="EMBL" id="CAJVPQ010000215">
    <property type="protein sequence ID" value="CAG8458397.1"/>
    <property type="molecule type" value="Genomic_DNA"/>
</dbReference>
<dbReference type="OrthoDB" id="10523622at2759"/>
<name>A0A9N8YVE6_9GLOM</name>
<feature type="compositionally biased region" description="Basic and acidic residues" evidence="1">
    <location>
        <begin position="15"/>
        <end position="29"/>
    </location>
</feature>
<dbReference type="AlphaFoldDB" id="A0A9N8YVE6"/>
<reference evidence="2" key="1">
    <citation type="submission" date="2021-06" db="EMBL/GenBank/DDBJ databases">
        <authorList>
            <person name="Kallberg Y."/>
            <person name="Tangrot J."/>
            <person name="Rosling A."/>
        </authorList>
    </citation>
    <scope>NUCLEOTIDE SEQUENCE</scope>
    <source>
        <strain evidence="2">UK204</strain>
    </source>
</reference>